<sequence length="144" mass="16841">MCVILFSCKSTSNNYKIEKRPTPEIEKAYYQDWASGIKGGGAGYSVYLFFKENTNITIEGIYFKNKYSKIKFQGKNKYQAFVKNNENLEKSNMDDTEPIKKEDKLEKIPFELKGNEAVISYIENEQKRFMKITLNKNENMDLPM</sequence>
<organism evidence="1 2">
    <name type="scientific">Polaribacter porphyrae</name>
    <dbReference type="NCBI Taxonomy" id="1137780"/>
    <lineage>
        <taxon>Bacteria</taxon>
        <taxon>Pseudomonadati</taxon>
        <taxon>Bacteroidota</taxon>
        <taxon>Flavobacteriia</taxon>
        <taxon>Flavobacteriales</taxon>
        <taxon>Flavobacteriaceae</taxon>
    </lineage>
</organism>
<dbReference type="Proteomes" id="UP000238882">
    <property type="component" value="Unassembled WGS sequence"/>
</dbReference>
<name>A0A2S7WS83_9FLAO</name>
<evidence type="ECO:0000313" key="1">
    <source>
        <dbReference type="EMBL" id="PQJ80457.1"/>
    </source>
</evidence>
<comment type="caution">
    <text evidence="1">The sequence shown here is derived from an EMBL/GenBank/DDBJ whole genome shotgun (WGS) entry which is preliminary data.</text>
</comment>
<evidence type="ECO:0000313" key="2">
    <source>
        <dbReference type="Proteomes" id="UP000238882"/>
    </source>
</evidence>
<protein>
    <submittedName>
        <fullName evidence="1">Uncharacterized protein</fullName>
    </submittedName>
</protein>
<dbReference type="OrthoDB" id="1364277at2"/>
<reference evidence="1 2" key="1">
    <citation type="submission" date="2016-12" db="EMBL/GenBank/DDBJ databases">
        <title>Trade-off between light-utilization and light-protection in marine flavobacteria.</title>
        <authorList>
            <person name="Kumagai Y."/>
            <person name="Yoshizawa S."/>
            <person name="Kogure K."/>
            <person name="Iwasaki W."/>
        </authorList>
    </citation>
    <scope>NUCLEOTIDE SEQUENCE [LARGE SCALE GENOMIC DNA]</scope>
    <source>
        <strain evidence="1 2">NBRC 108759</strain>
    </source>
</reference>
<dbReference type="AlphaFoldDB" id="A0A2S7WS83"/>
<dbReference type="EMBL" id="MSCN01000001">
    <property type="protein sequence ID" value="PQJ80457.1"/>
    <property type="molecule type" value="Genomic_DNA"/>
</dbReference>
<accession>A0A2S7WS83</accession>
<gene>
    <name evidence="1" type="ORF">BTO18_15315</name>
</gene>
<proteinExistence type="predicted"/>
<dbReference type="RefSeq" id="WP_105017059.1">
    <property type="nucleotide sequence ID" value="NZ_MSCN01000001.1"/>
</dbReference>
<keyword evidence="2" id="KW-1185">Reference proteome</keyword>